<organism evidence="1 2">
    <name type="scientific">Brucella intermedia</name>
    <dbReference type="NCBI Taxonomy" id="94625"/>
    <lineage>
        <taxon>Bacteria</taxon>
        <taxon>Pseudomonadati</taxon>
        <taxon>Pseudomonadota</taxon>
        <taxon>Alphaproteobacteria</taxon>
        <taxon>Hyphomicrobiales</taxon>
        <taxon>Brucellaceae</taxon>
        <taxon>Brucella/Ochrobactrum group</taxon>
        <taxon>Brucella</taxon>
    </lineage>
</organism>
<dbReference type="EMBL" id="DUMN01000200">
    <property type="protein sequence ID" value="HHV67322.1"/>
    <property type="molecule type" value="Genomic_DNA"/>
</dbReference>
<accession>A0A7V6PAA8</accession>
<protein>
    <submittedName>
        <fullName evidence="1">LysR family transcriptional regulator</fullName>
    </submittedName>
</protein>
<feature type="non-terminal residue" evidence="1">
    <location>
        <position position="1"/>
    </location>
</feature>
<dbReference type="AlphaFoldDB" id="A0A7V6PAA8"/>
<name>A0A7V6PAA8_9HYPH</name>
<evidence type="ECO:0000313" key="2">
    <source>
        <dbReference type="Proteomes" id="UP000551563"/>
    </source>
</evidence>
<comment type="caution">
    <text evidence="1">The sequence shown here is derived from an EMBL/GenBank/DDBJ whole genome shotgun (WGS) entry which is preliminary data.</text>
</comment>
<proteinExistence type="predicted"/>
<reference evidence="1 2" key="1">
    <citation type="journal article" date="2020" name="Biotechnol. Biofuels">
        <title>New insights from the biogas microbiome by comprehensive genome-resolved metagenomics of nearly 1600 species originating from multiple anaerobic digesters.</title>
        <authorList>
            <person name="Campanaro S."/>
            <person name="Treu L."/>
            <person name="Rodriguez-R L.M."/>
            <person name="Kovalovszki A."/>
            <person name="Ziels R.M."/>
            <person name="Maus I."/>
            <person name="Zhu X."/>
            <person name="Kougias P.G."/>
            <person name="Basile A."/>
            <person name="Luo G."/>
            <person name="Schluter A."/>
            <person name="Konstantinidis K.T."/>
            <person name="Angelidaki I."/>
        </authorList>
    </citation>
    <scope>NUCLEOTIDE SEQUENCE [LARGE SCALE GENOMIC DNA]</scope>
    <source>
        <strain evidence="1">AS04akNAM_66</strain>
    </source>
</reference>
<sequence>LLAEAGAHLMVRARRRLPLSVERLSGFLANNMAAFR</sequence>
<evidence type="ECO:0000313" key="1">
    <source>
        <dbReference type="EMBL" id="HHV67322.1"/>
    </source>
</evidence>
<dbReference type="Proteomes" id="UP000551563">
    <property type="component" value="Unassembled WGS sequence"/>
</dbReference>
<gene>
    <name evidence="1" type="ORF">GXX48_06730</name>
</gene>